<protein>
    <submittedName>
        <fullName evidence="3">Uncharacterized protein</fullName>
    </submittedName>
</protein>
<dbReference type="AlphaFoldDB" id="A0AAD7JBE1"/>
<comment type="caution">
    <text evidence="3">The sequence shown here is derived from an EMBL/GenBank/DDBJ whole genome shotgun (WGS) entry which is preliminary data.</text>
</comment>
<dbReference type="Proteomes" id="UP001215280">
    <property type="component" value="Unassembled WGS sequence"/>
</dbReference>
<proteinExistence type="predicted"/>
<feature type="coiled-coil region" evidence="1">
    <location>
        <begin position="168"/>
        <end position="195"/>
    </location>
</feature>
<keyword evidence="4" id="KW-1185">Reference proteome</keyword>
<organism evidence="3 4">
    <name type="scientific">Mycena maculata</name>
    <dbReference type="NCBI Taxonomy" id="230809"/>
    <lineage>
        <taxon>Eukaryota</taxon>
        <taxon>Fungi</taxon>
        <taxon>Dikarya</taxon>
        <taxon>Basidiomycota</taxon>
        <taxon>Agaricomycotina</taxon>
        <taxon>Agaricomycetes</taxon>
        <taxon>Agaricomycetidae</taxon>
        <taxon>Agaricales</taxon>
        <taxon>Marasmiineae</taxon>
        <taxon>Mycenaceae</taxon>
        <taxon>Mycena</taxon>
    </lineage>
</organism>
<evidence type="ECO:0000313" key="4">
    <source>
        <dbReference type="Proteomes" id="UP001215280"/>
    </source>
</evidence>
<evidence type="ECO:0000256" key="1">
    <source>
        <dbReference type="SAM" id="Coils"/>
    </source>
</evidence>
<evidence type="ECO:0000313" key="3">
    <source>
        <dbReference type="EMBL" id="KAJ7761269.1"/>
    </source>
</evidence>
<feature type="region of interest" description="Disordered" evidence="2">
    <location>
        <begin position="211"/>
        <end position="252"/>
    </location>
</feature>
<name>A0AAD7JBE1_9AGAR</name>
<keyword evidence="1" id="KW-0175">Coiled coil</keyword>
<accession>A0AAD7JBE1</accession>
<reference evidence="3" key="1">
    <citation type="submission" date="2023-03" db="EMBL/GenBank/DDBJ databases">
        <title>Massive genome expansion in bonnet fungi (Mycena s.s.) driven by repeated elements and novel gene families across ecological guilds.</title>
        <authorList>
            <consortium name="Lawrence Berkeley National Laboratory"/>
            <person name="Harder C.B."/>
            <person name="Miyauchi S."/>
            <person name="Viragh M."/>
            <person name="Kuo A."/>
            <person name="Thoen E."/>
            <person name="Andreopoulos B."/>
            <person name="Lu D."/>
            <person name="Skrede I."/>
            <person name="Drula E."/>
            <person name="Henrissat B."/>
            <person name="Morin E."/>
            <person name="Kohler A."/>
            <person name="Barry K."/>
            <person name="LaButti K."/>
            <person name="Morin E."/>
            <person name="Salamov A."/>
            <person name="Lipzen A."/>
            <person name="Mereny Z."/>
            <person name="Hegedus B."/>
            <person name="Baldrian P."/>
            <person name="Stursova M."/>
            <person name="Weitz H."/>
            <person name="Taylor A."/>
            <person name="Grigoriev I.V."/>
            <person name="Nagy L.G."/>
            <person name="Martin F."/>
            <person name="Kauserud H."/>
        </authorList>
    </citation>
    <scope>NUCLEOTIDE SEQUENCE</scope>
    <source>
        <strain evidence="3">CBHHK188m</strain>
    </source>
</reference>
<dbReference type="EMBL" id="JARJLG010000046">
    <property type="protein sequence ID" value="KAJ7761269.1"/>
    <property type="molecule type" value="Genomic_DNA"/>
</dbReference>
<evidence type="ECO:0000256" key="2">
    <source>
        <dbReference type="SAM" id="MobiDB-lite"/>
    </source>
</evidence>
<gene>
    <name evidence="3" type="ORF">DFH07DRAFT_771594</name>
</gene>
<sequence>MIDPALYTPSKRMRMMTGAFATSSSGSFLVSKEPLTSQSRLPAPVLEGPPTTIPQPDWTSLAMTDQDLESMSKSQLIEAGRMLRQNLGLANQHIAARDGIIESAHATIVLQNVFVERQSEALHAKETKKQSARVRLSMDGVGRHLTSKEWIQKTKDAQDARDAEVVARAQKADEREAARIAKEALEKEWKEAKAAHELAVVAWEEECKKLLSGGSQKKDLPKKPTRPKKPKARELEEPSGPPQEPDSDSDDD</sequence>